<dbReference type="GO" id="GO:0016874">
    <property type="term" value="F:ligase activity"/>
    <property type="evidence" value="ECO:0007669"/>
    <property type="project" value="UniProtKB-KW"/>
</dbReference>
<dbReference type="AlphaFoldDB" id="A0A3E1EWQ9"/>
<evidence type="ECO:0000313" key="7">
    <source>
        <dbReference type="EMBL" id="RFC53958.1"/>
    </source>
</evidence>
<proteinExistence type="predicted"/>
<keyword evidence="2 5" id="KW-0812">Transmembrane</keyword>
<dbReference type="EMBL" id="QURB01000006">
    <property type="protein sequence ID" value="RFC53958.1"/>
    <property type="molecule type" value="Genomic_DNA"/>
</dbReference>
<dbReference type="InterPro" id="IPR007016">
    <property type="entry name" value="O-antigen_ligase-rel_domated"/>
</dbReference>
<feature type="transmembrane region" description="Helical" evidence="5">
    <location>
        <begin position="118"/>
        <end position="143"/>
    </location>
</feature>
<sequence>MKNQIITGFNNIVKSRSIGIYLMAFVIPFLSDMLGICIAVIIVEQLIRNPKIDKNHFLAQLSFKNPGIWLLLFYLMHVVGLWQTENMGFANLDLGMKATLGILPVFYLFYKAKIDWNYFIHCFIIGALISFFINLILSLYSYILGDRFIYLFTNENLSHFMHRGYWAVYLSIAYFFLLKILKSGVEEKYLKKYIIASVLIALAIVLSGSKVGMIFVFVLTLWGSSILMKTFDRKKTIKTISILVLSVFLVLQLFVPRIFDRVSDSFKTVLQPIENYDVNNPSSTAARIMVWDSSIDLIKERFWLGFGTGDVKDQLIQKNYDNGYIAVADKKLNSHNQFFNSHIALGVLGSLFLLLTLLTSFIKKAEDPFWSWRCGIILMLFFALLPESMLETQAGIIPYAFLLSILPSFKAVDYTSKL</sequence>
<gene>
    <name evidence="7" type="ORF">DXU93_10450</name>
</gene>
<evidence type="ECO:0000256" key="4">
    <source>
        <dbReference type="ARBA" id="ARBA00023136"/>
    </source>
</evidence>
<feature type="transmembrane region" description="Helical" evidence="5">
    <location>
        <begin position="20"/>
        <end position="43"/>
    </location>
</feature>
<comment type="caution">
    <text evidence="7">The sequence shown here is derived from an EMBL/GenBank/DDBJ whole genome shotgun (WGS) entry which is preliminary data.</text>
</comment>
<comment type="subcellular location">
    <subcellularLocation>
        <location evidence="1">Membrane</location>
        <topology evidence="1">Multi-pass membrane protein</topology>
    </subcellularLocation>
</comment>
<protein>
    <submittedName>
        <fullName evidence="7">O-antigen ligase domain-containing protein</fullName>
    </submittedName>
</protein>
<feature type="domain" description="O-antigen ligase-related" evidence="6">
    <location>
        <begin position="196"/>
        <end position="353"/>
    </location>
</feature>
<feature type="transmembrane region" description="Helical" evidence="5">
    <location>
        <begin position="339"/>
        <end position="358"/>
    </location>
</feature>
<keyword evidence="4 5" id="KW-0472">Membrane</keyword>
<evidence type="ECO:0000256" key="3">
    <source>
        <dbReference type="ARBA" id="ARBA00022989"/>
    </source>
</evidence>
<accession>A0A3E1EWQ9</accession>
<evidence type="ECO:0000256" key="5">
    <source>
        <dbReference type="SAM" id="Phobius"/>
    </source>
</evidence>
<organism evidence="7 8">
    <name type="scientific">Brumimicrobium aurantiacum</name>
    <dbReference type="NCBI Taxonomy" id="1737063"/>
    <lineage>
        <taxon>Bacteria</taxon>
        <taxon>Pseudomonadati</taxon>
        <taxon>Bacteroidota</taxon>
        <taxon>Flavobacteriia</taxon>
        <taxon>Flavobacteriales</taxon>
        <taxon>Crocinitomicaceae</taxon>
        <taxon>Brumimicrobium</taxon>
    </lineage>
</organism>
<feature type="transmembrane region" description="Helical" evidence="5">
    <location>
        <begin position="94"/>
        <end position="112"/>
    </location>
</feature>
<dbReference type="OrthoDB" id="1631746at2"/>
<dbReference type="InterPro" id="IPR051533">
    <property type="entry name" value="WaaL-like"/>
</dbReference>
<dbReference type="Proteomes" id="UP000257127">
    <property type="component" value="Unassembled WGS sequence"/>
</dbReference>
<feature type="transmembrane region" description="Helical" evidence="5">
    <location>
        <begin position="164"/>
        <end position="181"/>
    </location>
</feature>
<feature type="transmembrane region" description="Helical" evidence="5">
    <location>
        <begin position="63"/>
        <end position="82"/>
    </location>
</feature>
<reference evidence="7 8" key="1">
    <citation type="submission" date="2018-08" db="EMBL/GenBank/DDBJ databases">
        <title>The draft genome squence of Brumimicrobium sp. N62.</title>
        <authorList>
            <person name="Du Z.-J."/>
            <person name="Luo H.-R."/>
        </authorList>
    </citation>
    <scope>NUCLEOTIDE SEQUENCE [LARGE SCALE GENOMIC DNA]</scope>
    <source>
        <strain evidence="7 8">N62</strain>
    </source>
</reference>
<evidence type="ECO:0000256" key="1">
    <source>
        <dbReference type="ARBA" id="ARBA00004141"/>
    </source>
</evidence>
<feature type="transmembrane region" description="Helical" evidence="5">
    <location>
        <begin position="240"/>
        <end position="259"/>
    </location>
</feature>
<dbReference type="PANTHER" id="PTHR37422">
    <property type="entry name" value="TEICHURONIC ACID BIOSYNTHESIS PROTEIN TUAE"/>
    <property type="match status" value="1"/>
</dbReference>
<feature type="transmembrane region" description="Helical" evidence="5">
    <location>
        <begin position="193"/>
        <end position="219"/>
    </location>
</feature>
<keyword evidence="7" id="KW-0436">Ligase</keyword>
<feature type="transmembrane region" description="Helical" evidence="5">
    <location>
        <begin position="396"/>
        <end position="412"/>
    </location>
</feature>
<feature type="transmembrane region" description="Helical" evidence="5">
    <location>
        <begin position="370"/>
        <end position="390"/>
    </location>
</feature>
<evidence type="ECO:0000313" key="8">
    <source>
        <dbReference type="Proteomes" id="UP000257127"/>
    </source>
</evidence>
<evidence type="ECO:0000256" key="2">
    <source>
        <dbReference type="ARBA" id="ARBA00022692"/>
    </source>
</evidence>
<dbReference type="Pfam" id="PF04932">
    <property type="entry name" value="Wzy_C"/>
    <property type="match status" value="1"/>
</dbReference>
<name>A0A3E1EWQ9_9FLAO</name>
<dbReference type="GO" id="GO:0016020">
    <property type="term" value="C:membrane"/>
    <property type="evidence" value="ECO:0007669"/>
    <property type="project" value="UniProtKB-SubCell"/>
</dbReference>
<keyword evidence="8" id="KW-1185">Reference proteome</keyword>
<dbReference type="RefSeq" id="WP_116881239.1">
    <property type="nucleotide sequence ID" value="NZ_QURB01000006.1"/>
</dbReference>
<evidence type="ECO:0000259" key="6">
    <source>
        <dbReference type="Pfam" id="PF04932"/>
    </source>
</evidence>
<keyword evidence="3 5" id="KW-1133">Transmembrane helix</keyword>
<dbReference type="PANTHER" id="PTHR37422:SF13">
    <property type="entry name" value="LIPOPOLYSACCHARIDE BIOSYNTHESIS PROTEIN PA4999-RELATED"/>
    <property type="match status" value="1"/>
</dbReference>